<accession>A0ACC1D1X4</accession>
<keyword evidence="2" id="KW-1185">Reference proteome</keyword>
<name>A0ACC1D1X4_9NEOP</name>
<protein>
    <submittedName>
        <fullName evidence="1">Uncharacterized protein</fullName>
    </submittedName>
</protein>
<proteinExistence type="predicted"/>
<evidence type="ECO:0000313" key="1">
    <source>
        <dbReference type="EMBL" id="KAJ0177537.1"/>
    </source>
</evidence>
<sequence length="399" mass="46151">MEYKGLHIKIYVFNVTNGEEFLSGEDHKLKIQEVGPFVYQEYRKNKDIEILPEEGILRYTSNMWAQFVPEESVGDPKEVVLNLPNMPLLGITAMLSEFSPIIRNVYNLITLQQNAKPFVLKDVHSYLWNYTDPLVSAANKLIPGFIYFENIGILERLYDKNMIYRMELGATEEDKFQIKWVDKRMRARNTFFSTSMMESNRTYADTYEGMGYPPNLPPSAPRHIYRPGICRTVEMEYIGSSMMDINTEGYKFDFNKRTFENKYLCDSKGYCPDGLLDLSECFFGIPVTLSRGHFNNSDPRLFDRIEGLSPDSGEHESCFYIEPKVGLIIEGKTSLQMNMVMRDVKYSSRVHRFTDMVLPMAHARVKTPPLPDLVQTKLELLFITCYKVQKVMVGTTTDS</sequence>
<reference evidence="1 2" key="1">
    <citation type="journal article" date="2021" name="Front. Genet.">
        <title>Chromosome-Level Genome Assembly Reveals Significant Gene Expansion in the Toll and IMD Signaling Pathways of Dendrolimus kikuchii.</title>
        <authorList>
            <person name="Zhou J."/>
            <person name="Wu P."/>
            <person name="Xiong Z."/>
            <person name="Liu N."/>
            <person name="Zhao N."/>
            <person name="Ji M."/>
            <person name="Qiu Y."/>
            <person name="Yang B."/>
        </authorList>
    </citation>
    <scope>NUCLEOTIDE SEQUENCE [LARGE SCALE GENOMIC DNA]</scope>
    <source>
        <strain evidence="1">Ann1</strain>
    </source>
</reference>
<organism evidence="1 2">
    <name type="scientific">Dendrolimus kikuchii</name>
    <dbReference type="NCBI Taxonomy" id="765133"/>
    <lineage>
        <taxon>Eukaryota</taxon>
        <taxon>Metazoa</taxon>
        <taxon>Ecdysozoa</taxon>
        <taxon>Arthropoda</taxon>
        <taxon>Hexapoda</taxon>
        <taxon>Insecta</taxon>
        <taxon>Pterygota</taxon>
        <taxon>Neoptera</taxon>
        <taxon>Endopterygota</taxon>
        <taxon>Lepidoptera</taxon>
        <taxon>Glossata</taxon>
        <taxon>Ditrysia</taxon>
        <taxon>Bombycoidea</taxon>
        <taxon>Lasiocampidae</taxon>
        <taxon>Dendrolimus</taxon>
    </lineage>
</organism>
<dbReference type="Proteomes" id="UP000824533">
    <property type="component" value="Linkage Group LG11"/>
</dbReference>
<evidence type="ECO:0000313" key="2">
    <source>
        <dbReference type="Proteomes" id="UP000824533"/>
    </source>
</evidence>
<comment type="caution">
    <text evidence="1">The sequence shown here is derived from an EMBL/GenBank/DDBJ whole genome shotgun (WGS) entry which is preliminary data.</text>
</comment>
<gene>
    <name evidence="1" type="ORF">K1T71_006410</name>
</gene>
<dbReference type="EMBL" id="CM034397">
    <property type="protein sequence ID" value="KAJ0177537.1"/>
    <property type="molecule type" value="Genomic_DNA"/>
</dbReference>